<feature type="region of interest" description="Disordered" evidence="1">
    <location>
        <begin position="211"/>
        <end position="230"/>
    </location>
</feature>
<feature type="compositionally biased region" description="Low complexity" evidence="1">
    <location>
        <begin position="288"/>
        <end position="300"/>
    </location>
</feature>
<accession>A0A1S5VFX6</accession>
<dbReference type="RefSeq" id="YP_009346009.1">
    <property type="nucleotide sequence ID" value="NC_033829.1"/>
</dbReference>
<feature type="compositionally biased region" description="Low complexity" evidence="1">
    <location>
        <begin position="252"/>
        <end position="281"/>
    </location>
</feature>
<feature type="compositionally biased region" description="Pro residues" evidence="1">
    <location>
        <begin position="239"/>
        <end position="251"/>
    </location>
</feature>
<dbReference type="KEGG" id="vg:31079616"/>
<feature type="compositionally biased region" description="Polar residues" evidence="1">
    <location>
        <begin position="211"/>
        <end position="224"/>
    </location>
</feature>
<dbReference type="Proteomes" id="UP000204438">
    <property type="component" value="Segment"/>
</dbReference>
<organism evidence="2 3">
    <name type="scientific">Kallithea virus</name>
    <dbReference type="NCBI Taxonomy" id="1654582"/>
    <lineage>
        <taxon>Viruses</taxon>
        <taxon>Viruses incertae sedis</taxon>
        <taxon>Naldaviricetes</taxon>
        <taxon>Lefavirales</taxon>
        <taxon>Nudiviridae</taxon>
        <taxon>Alphanudivirus</taxon>
        <taxon>Alphanudivirus dromelanogasteris</taxon>
    </lineage>
</organism>
<dbReference type="EMBL" id="KX130344">
    <property type="protein sequence ID" value="AQN78553.1"/>
    <property type="molecule type" value="Genomic_DNA"/>
</dbReference>
<feature type="compositionally biased region" description="Low complexity" evidence="1">
    <location>
        <begin position="50"/>
        <end position="80"/>
    </location>
</feature>
<evidence type="ECO:0000313" key="3">
    <source>
        <dbReference type="Proteomes" id="UP000204438"/>
    </source>
</evidence>
<protein>
    <submittedName>
        <fullName evidence="2">Uncharacterized protein</fullName>
    </submittedName>
</protein>
<sequence>MQTFIIPTINQNTGSGQRKIPKRKRMTVTTNKNKKNIKTGKIPIVTMNHQQQMPHQQQQQQLHSQQQNLIHQQQQQYNHHIQQHQYHHQYQSQQNNMMVGMPAPQQQQQYQQYPVQNIPQSQQHHQIYPHQPQQPPQQRYYQQQYTPHSNTHSPQHQQQQQHLQHQSLATQASNRSIHPIIESVVVLPNSLLPPQTSTSVALAPTVSQIQHPPSQQVNVSSPTHQTHRYQSHEQLLLQQPPPQQQQPPSPQPQQQQMCRQQQLQCQQPQQQQSMQPSQQQIQPPPPQQQHQQQASLQSQQLLHSEDKLGALLEFSGIKNQILNDIDDHCDSDTNSIGAIDSDEWNWVCANFETDTPNNNNNNNNDNNNVADDAVTAIITNPDSITKPVESVNIAMVVESTTLTAVTEIANTATITTITATSTPTTNNTIDEHQNDCSRFYYTDEINNKQQYNKIKENQMIKPESTNIVTVDSTTIGTTTVVSSSDVQFDLLKSANITQQHQQLQVEQEILSPQTRTSVPISIEDIPTTTSTTTSPKRNKKPSTINEVLGLYTRQIF</sequence>
<feature type="region of interest" description="Disordered" evidence="1">
    <location>
        <begin position="238"/>
        <end position="300"/>
    </location>
</feature>
<evidence type="ECO:0000256" key="1">
    <source>
        <dbReference type="SAM" id="MobiDB-lite"/>
    </source>
</evidence>
<reference evidence="3" key="1">
    <citation type="submission" date="2016-04" db="EMBL/GenBank/DDBJ databases">
        <title>The complete genome of Kallithea virus.</title>
        <authorList>
            <consortium name="DrosEU Consortium"/>
            <person name="Obbard D.J."/>
            <person name="Serga S."/>
            <person name="Kozeretska I."/>
            <person name="Waldron F.M."/>
            <person name="Webster C.L."/>
            <person name="Staubach F."/>
        </authorList>
    </citation>
    <scope>NUCLEOTIDE SEQUENCE [LARGE SCALE GENOMIC DNA]</scope>
</reference>
<evidence type="ECO:0000313" key="2">
    <source>
        <dbReference type="EMBL" id="AQN78553.1"/>
    </source>
</evidence>
<dbReference type="PANTHER" id="PTHR24330">
    <property type="entry name" value="HOMEOBOX PROTEIN BARH-LIKE"/>
    <property type="match status" value="1"/>
</dbReference>
<name>A0A1S5VFX6_9VIRU</name>
<keyword evidence="3" id="KW-1185">Reference proteome</keyword>
<dbReference type="PANTHER" id="PTHR24330:SF19">
    <property type="entry name" value="MEDIATOR OF RNA POLYMERASE II TRANSCRIPTION SUBUNIT 29"/>
    <property type="match status" value="1"/>
</dbReference>
<dbReference type="GeneID" id="31079616"/>
<dbReference type="OrthoDB" id="41679at10239"/>
<proteinExistence type="predicted"/>
<dbReference type="InterPro" id="IPR052145">
    <property type="entry name" value="Mediator/Homeobox_domain"/>
</dbReference>
<feature type="region of interest" description="Disordered" evidence="1">
    <location>
        <begin position="118"/>
        <end position="171"/>
    </location>
</feature>
<feature type="region of interest" description="Disordered" evidence="1">
    <location>
        <begin position="50"/>
        <end position="92"/>
    </location>
</feature>